<evidence type="ECO:0000256" key="5">
    <source>
        <dbReference type="ARBA" id="ARBA00022692"/>
    </source>
</evidence>
<keyword evidence="4" id="KW-1003">Cell membrane</keyword>
<accession>A0A8J7TK94</accession>
<feature type="transmembrane region" description="Helical" evidence="8">
    <location>
        <begin position="194"/>
        <end position="214"/>
    </location>
</feature>
<evidence type="ECO:0000256" key="7">
    <source>
        <dbReference type="ARBA" id="ARBA00023136"/>
    </source>
</evidence>
<dbReference type="EMBL" id="JAFLCK010000002">
    <property type="protein sequence ID" value="MBN8659244.1"/>
    <property type="molecule type" value="Genomic_DNA"/>
</dbReference>
<reference evidence="9" key="1">
    <citation type="submission" date="2021-02" db="EMBL/GenBank/DDBJ databases">
        <title>Genome-Resolved Metagenomics of a Microbial Community Performing Photosynthetic Biological Nutrient Removal.</title>
        <authorList>
            <person name="Mcdaniel E.A."/>
        </authorList>
    </citation>
    <scope>NUCLEOTIDE SEQUENCE</scope>
    <source>
        <strain evidence="9">UWPOB_OBS1</strain>
    </source>
</reference>
<proteinExistence type="inferred from homology"/>
<dbReference type="InterPro" id="IPR002549">
    <property type="entry name" value="AI-2E-like"/>
</dbReference>
<evidence type="ECO:0000256" key="3">
    <source>
        <dbReference type="ARBA" id="ARBA00022448"/>
    </source>
</evidence>
<dbReference type="Proteomes" id="UP000664277">
    <property type="component" value="Unassembled WGS sequence"/>
</dbReference>
<sequence length="353" mass="38836">MFKWLFVLLIFWFLYLIREVFPPFIVGGIIAYLLLPLVNQVSSTFKIRPGLSVAIIYIGALALIIGASAWFGGSILEQFSALAAQRKDIITSLIKQISDSFQWQLDVEKTAEELTASLEQNIGSPEEIVHLGGLLSKSLLSVLVCVVSSIYLLIDSRSVGQFCLRFLPEEQHEAVKILSSQVNVMLSKYVRGQLFLIVLMSGVAYGILHFWLNIKYAGPIAILSGFLEIIPVLGPFFAITIATIVGVSQQGVAVAIFIILGYWIARLVEDYVVVPRFIGHAVELHPLAIIFAVLCGEVMAGALGMLIAIPVAATIKEILDFYYPPPGKQGYLAYIKPKSDQTKSDQAKSNQDE</sequence>
<protein>
    <submittedName>
        <fullName evidence="9">AI-2E family transporter</fullName>
    </submittedName>
</protein>
<dbReference type="PANTHER" id="PTHR21716">
    <property type="entry name" value="TRANSMEMBRANE PROTEIN"/>
    <property type="match status" value="1"/>
</dbReference>
<feature type="transmembrane region" description="Helical" evidence="8">
    <location>
        <begin position="20"/>
        <end position="38"/>
    </location>
</feature>
<dbReference type="GO" id="GO:0005886">
    <property type="term" value="C:plasma membrane"/>
    <property type="evidence" value="ECO:0007669"/>
    <property type="project" value="UniProtKB-SubCell"/>
</dbReference>
<evidence type="ECO:0000256" key="1">
    <source>
        <dbReference type="ARBA" id="ARBA00004651"/>
    </source>
</evidence>
<evidence type="ECO:0000256" key="2">
    <source>
        <dbReference type="ARBA" id="ARBA00009773"/>
    </source>
</evidence>
<comment type="subcellular location">
    <subcellularLocation>
        <location evidence="1">Cell membrane</location>
        <topology evidence="1">Multi-pass membrane protein</topology>
    </subcellularLocation>
</comment>
<evidence type="ECO:0000256" key="8">
    <source>
        <dbReference type="SAM" id="Phobius"/>
    </source>
</evidence>
<dbReference type="AlphaFoldDB" id="A0A8J7TK94"/>
<dbReference type="GO" id="GO:0055085">
    <property type="term" value="P:transmembrane transport"/>
    <property type="evidence" value="ECO:0007669"/>
    <property type="project" value="TreeGrafter"/>
</dbReference>
<feature type="transmembrane region" description="Helical" evidence="8">
    <location>
        <begin position="288"/>
        <end position="313"/>
    </location>
</feature>
<feature type="transmembrane region" description="Helical" evidence="8">
    <location>
        <begin position="50"/>
        <end position="71"/>
    </location>
</feature>
<keyword evidence="7 8" id="KW-0472">Membrane</keyword>
<dbReference type="Pfam" id="PF01594">
    <property type="entry name" value="AI-2E_transport"/>
    <property type="match status" value="1"/>
</dbReference>
<evidence type="ECO:0000313" key="9">
    <source>
        <dbReference type="EMBL" id="MBN8659244.1"/>
    </source>
</evidence>
<evidence type="ECO:0000313" key="10">
    <source>
        <dbReference type="Proteomes" id="UP000664277"/>
    </source>
</evidence>
<feature type="transmembrane region" description="Helical" evidence="8">
    <location>
        <begin position="134"/>
        <end position="154"/>
    </location>
</feature>
<dbReference type="PANTHER" id="PTHR21716:SF53">
    <property type="entry name" value="PERMEASE PERM-RELATED"/>
    <property type="match status" value="1"/>
</dbReference>
<feature type="transmembrane region" description="Helical" evidence="8">
    <location>
        <begin position="252"/>
        <end position="268"/>
    </location>
</feature>
<feature type="transmembrane region" description="Helical" evidence="8">
    <location>
        <begin position="220"/>
        <end position="245"/>
    </location>
</feature>
<organism evidence="9 10">
    <name type="scientific">Candidatus Obscuribacter phosphatis</name>
    <dbReference type="NCBI Taxonomy" id="1906157"/>
    <lineage>
        <taxon>Bacteria</taxon>
        <taxon>Bacillati</taxon>
        <taxon>Candidatus Melainabacteria</taxon>
        <taxon>Candidatus Obscuribacterales</taxon>
        <taxon>Candidatus Obscuribacteraceae</taxon>
        <taxon>Candidatus Obscuribacter</taxon>
    </lineage>
</organism>
<name>A0A8J7TK94_9BACT</name>
<keyword evidence="5 8" id="KW-0812">Transmembrane</keyword>
<comment type="similarity">
    <text evidence="2">Belongs to the autoinducer-2 exporter (AI-2E) (TC 2.A.86) family.</text>
</comment>
<keyword evidence="6 8" id="KW-1133">Transmembrane helix</keyword>
<evidence type="ECO:0000256" key="6">
    <source>
        <dbReference type="ARBA" id="ARBA00022989"/>
    </source>
</evidence>
<keyword evidence="3" id="KW-0813">Transport</keyword>
<gene>
    <name evidence="9" type="ORF">J0M35_02700</name>
</gene>
<comment type="caution">
    <text evidence="9">The sequence shown here is derived from an EMBL/GenBank/DDBJ whole genome shotgun (WGS) entry which is preliminary data.</text>
</comment>
<evidence type="ECO:0000256" key="4">
    <source>
        <dbReference type="ARBA" id="ARBA00022475"/>
    </source>
</evidence>